<dbReference type="InterPro" id="IPR036249">
    <property type="entry name" value="Thioredoxin-like_sf"/>
</dbReference>
<dbReference type="InterPro" id="IPR013766">
    <property type="entry name" value="Thioredoxin_domain"/>
</dbReference>
<dbReference type="GO" id="GO:0016491">
    <property type="term" value="F:oxidoreductase activity"/>
    <property type="evidence" value="ECO:0007669"/>
    <property type="project" value="InterPro"/>
</dbReference>
<dbReference type="InterPro" id="IPR025380">
    <property type="entry name" value="DUF4369"/>
</dbReference>
<organism evidence="6 7">
    <name type="scientific">Myroides profundi</name>
    <dbReference type="NCBI Taxonomy" id="480520"/>
    <lineage>
        <taxon>Bacteria</taxon>
        <taxon>Pseudomonadati</taxon>
        <taxon>Bacteroidota</taxon>
        <taxon>Flavobacteriia</taxon>
        <taxon>Flavobacteriales</taxon>
        <taxon>Flavobacteriaceae</taxon>
        <taxon>Myroides</taxon>
    </lineage>
</organism>
<dbReference type="SUPFAM" id="SSF52833">
    <property type="entry name" value="Thioredoxin-like"/>
    <property type="match status" value="1"/>
</dbReference>
<evidence type="ECO:0000256" key="1">
    <source>
        <dbReference type="ARBA" id="ARBA00004196"/>
    </source>
</evidence>
<reference evidence="6 7" key="1">
    <citation type="submission" date="2016-10" db="EMBL/GenBank/DDBJ databases">
        <authorList>
            <person name="Varghese N."/>
            <person name="Submissions S."/>
        </authorList>
    </citation>
    <scope>NUCLEOTIDE SEQUENCE [LARGE SCALE GENOMIC DNA]</scope>
    <source>
        <strain evidence="7">DSM 19823 / KCTC 23066 / CCTCC M 208030 / D25</strain>
    </source>
</reference>
<keyword evidence="4" id="KW-0676">Redox-active center</keyword>
<dbReference type="InterPro" id="IPR050553">
    <property type="entry name" value="Thioredoxin_ResA/DsbE_sf"/>
</dbReference>
<dbReference type="EMBL" id="FOFY01000001">
    <property type="protein sequence ID" value="SEP95890.1"/>
    <property type="molecule type" value="Genomic_DNA"/>
</dbReference>
<dbReference type="PANTHER" id="PTHR42852">
    <property type="entry name" value="THIOL:DISULFIDE INTERCHANGE PROTEIN DSBE"/>
    <property type="match status" value="1"/>
</dbReference>
<gene>
    <name evidence="6" type="ORF">SAMN04488089_101195</name>
</gene>
<protein>
    <submittedName>
        <fullName evidence="6">Thioredoxin-like domain-containing protein</fullName>
    </submittedName>
</protein>
<dbReference type="GO" id="GO:0017004">
    <property type="term" value="P:cytochrome complex assembly"/>
    <property type="evidence" value="ECO:0007669"/>
    <property type="project" value="UniProtKB-KW"/>
</dbReference>
<dbReference type="GO" id="GO:0030313">
    <property type="term" value="C:cell envelope"/>
    <property type="evidence" value="ECO:0007669"/>
    <property type="project" value="UniProtKB-SubCell"/>
</dbReference>
<evidence type="ECO:0000256" key="4">
    <source>
        <dbReference type="ARBA" id="ARBA00023284"/>
    </source>
</evidence>
<comment type="subcellular location">
    <subcellularLocation>
        <location evidence="1">Cell envelope</location>
    </subcellularLocation>
</comment>
<sequence length="360" mass="41672">MMLIALFFSVGIMAQDKLHITGKITGIPKEAKLMLSYDKKEIELKAIDGVFVVEAEIVKAPTPVYLSIMKGDDYEYTSFFLGNETVTIDGRFDDLKSLQAKGSRYDTLRYESEILTRELRTERQTIESKVSKEVDSGMSYDNAMAPYKVEYLRIEQKIKDLDYEFLKKNINTDYGRYLVGFIMHDTNTNHYKELYDLVDSQYQNTDPIVFLKALIDNKVLVKGGSYYDFTALDMNEKEVTFSDYFKGKYVLLDFSSPYCYFCQQAVPITSKLAKALEDKLVYVTYCIENDLHSVEKYRGLKGDHGVIVWDKRGMQSPTIAKYRMSGTPYYALFNLEGRLLKIFDKGLEEDFEEQLRALMK</sequence>
<keyword evidence="3" id="KW-1015">Disulfide bond</keyword>
<evidence type="ECO:0000256" key="2">
    <source>
        <dbReference type="ARBA" id="ARBA00022748"/>
    </source>
</evidence>
<dbReference type="Pfam" id="PF08534">
    <property type="entry name" value="Redoxin"/>
    <property type="match status" value="1"/>
</dbReference>
<accession>A0AAJ4W0P7</accession>
<evidence type="ECO:0000259" key="5">
    <source>
        <dbReference type="PROSITE" id="PS51352"/>
    </source>
</evidence>
<dbReference type="InterPro" id="IPR013740">
    <property type="entry name" value="Redoxin"/>
</dbReference>
<dbReference type="Proteomes" id="UP000183496">
    <property type="component" value="Unassembled WGS sequence"/>
</dbReference>
<name>A0AAJ4W0P7_MYRPR</name>
<comment type="caution">
    <text evidence="6">The sequence shown here is derived from an EMBL/GenBank/DDBJ whole genome shotgun (WGS) entry which is preliminary data.</text>
</comment>
<evidence type="ECO:0000313" key="7">
    <source>
        <dbReference type="Proteomes" id="UP000183496"/>
    </source>
</evidence>
<evidence type="ECO:0000256" key="3">
    <source>
        <dbReference type="ARBA" id="ARBA00023157"/>
    </source>
</evidence>
<feature type="domain" description="Thioredoxin" evidence="5">
    <location>
        <begin position="220"/>
        <end position="360"/>
    </location>
</feature>
<dbReference type="AlphaFoldDB" id="A0AAJ4W0P7"/>
<dbReference type="PANTHER" id="PTHR42852:SF6">
    <property type="entry name" value="THIOL:DISULFIDE INTERCHANGE PROTEIN DSBE"/>
    <property type="match status" value="1"/>
</dbReference>
<evidence type="ECO:0000313" key="6">
    <source>
        <dbReference type="EMBL" id="SEP95890.1"/>
    </source>
</evidence>
<proteinExistence type="predicted"/>
<keyword evidence="7" id="KW-1185">Reference proteome</keyword>
<dbReference type="Gene3D" id="3.40.30.10">
    <property type="entry name" value="Glutaredoxin"/>
    <property type="match status" value="1"/>
</dbReference>
<keyword evidence="2" id="KW-0201">Cytochrome c-type biogenesis</keyword>
<dbReference type="Pfam" id="PF14289">
    <property type="entry name" value="DUF4369"/>
    <property type="match status" value="1"/>
</dbReference>
<dbReference type="PROSITE" id="PS51352">
    <property type="entry name" value="THIOREDOXIN_2"/>
    <property type="match status" value="1"/>
</dbReference>